<dbReference type="Gene3D" id="3.40.630.10">
    <property type="entry name" value="Zn peptidases"/>
    <property type="match status" value="1"/>
</dbReference>
<dbReference type="EMBL" id="JALNTZ010000007">
    <property type="protein sequence ID" value="KAJ3646926.1"/>
    <property type="molecule type" value="Genomic_DNA"/>
</dbReference>
<keyword evidence="6" id="KW-0482">Metalloprotease</keyword>
<evidence type="ECO:0000313" key="10">
    <source>
        <dbReference type="EMBL" id="KAJ3646926.1"/>
    </source>
</evidence>
<evidence type="ECO:0000256" key="1">
    <source>
        <dbReference type="ARBA" id="ARBA00001947"/>
    </source>
</evidence>
<dbReference type="Pfam" id="PF00246">
    <property type="entry name" value="Peptidase_M14"/>
    <property type="match status" value="1"/>
</dbReference>
<dbReference type="PROSITE" id="PS52035">
    <property type="entry name" value="PEPTIDASE_M14"/>
    <property type="match status" value="1"/>
</dbReference>
<keyword evidence="11" id="KW-1185">Reference proteome</keyword>
<reference evidence="10" key="1">
    <citation type="journal article" date="2023" name="G3 (Bethesda)">
        <title>Whole genome assemblies of Zophobas morio and Tenebrio molitor.</title>
        <authorList>
            <person name="Kaur S."/>
            <person name="Stinson S.A."/>
            <person name="diCenzo G.C."/>
        </authorList>
    </citation>
    <scope>NUCLEOTIDE SEQUENCE</scope>
    <source>
        <strain evidence="10">QUZm001</strain>
    </source>
</reference>
<evidence type="ECO:0000256" key="2">
    <source>
        <dbReference type="ARBA" id="ARBA00005988"/>
    </source>
</evidence>
<dbReference type="PANTHER" id="PTHR11705">
    <property type="entry name" value="PROTEASE FAMILY M14 CARBOXYPEPTIDASE A,B"/>
    <property type="match status" value="1"/>
</dbReference>
<gene>
    <name evidence="10" type="ORF">Zmor_024484</name>
</gene>
<dbReference type="PANTHER" id="PTHR11705:SF143">
    <property type="entry name" value="SLL0236 PROTEIN"/>
    <property type="match status" value="1"/>
</dbReference>
<evidence type="ECO:0000256" key="3">
    <source>
        <dbReference type="ARBA" id="ARBA00022670"/>
    </source>
</evidence>
<keyword evidence="5" id="KW-0862">Zinc</keyword>
<dbReference type="GO" id="GO:0006508">
    <property type="term" value="P:proteolysis"/>
    <property type="evidence" value="ECO:0007669"/>
    <property type="project" value="UniProtKB-KW"/>
</dbReference>
<accession>A0AA38M835</accession>
<comment type="cofactor">
    <cofactor evidence="1">
        <name>Zn(2+)</name>
        <dbReference type="ChEBI" id="CHEBI:29105"/>
    </cofactor>
</comment>
<comment type="caution">
    <text evidence="10">The sequence shown here is derived from an EMBL/GenBank/DDBJ whole genome shotgun (WGS) entry which is preliminary data.</text>
</comment>
<evidence type="ECO:0000256" key="7">
    <source>
        <dbReference type="PROSITE-ProRule" id="PRU01379"/>
    </source>
</evidence>
<feature type="domain" description="Peptidase M14" evidence="9">
    <location>
        <begin position="60"/>
        <end position="333"/>
    </location>
</feature>
<dbReference type="InterPro" id="IPR000834">
    <property type="entry name" value="Peptidase_M14"/>
</dbReference>
<evidence type="ECO:0000256" key="5">
    <source>
        <dbReference type="ARBA" id="ARBA00022833"/>
    </source>
</evidence>
<protein>
    <recommendedName>
        <fullName evidence="9">Peptidase M14 domain-containing protein</fullName>
    </recommendedName>
</protein>
<dbReference type="SUPFAM" id="SSF53187">
    <property type="entry name" value="Zn-dependent exopeptidases"/>
    <property type="match status" value="1"/>
</dbReference>
<evidence type="ECO:0000256" key="8">
    <source>
        <dbReference type="SAM" id="Phobius"/>
    </source>
</evidence>
<name>A0AA38M835_9CUCU</name>
<evidence type="ECO:0000259" key="9">
    <source>
        <dbReference type="PROSITE" id="PS52035"/>
    </source>
</evidence>
<evidence type="ECO:0000256" key="4">
    <source>
        <dbReference type="ARBA" id="ARBA00022801"/>
    </source>
</evidence>
<dbReference type="Proteomes" id="UP001168821">
    <property type="component" value="Unassembled WGS sequence"/>
</dbReference>
<dbReference type="GO" id="GO:0005615">
    <property type="term" value="C:extracellular space"/>
    <property type="evidence" value="ECO:0007669"/>
    <property type="project" value="TreeGrafter"/>
</dbReference>
<evidence type="ECO:0000256" key="6">
    <source>
        <dbReference type="ARBA" id="ARBA00023049"/>
    </source>
</evidence>
<keyword evidence="8" id="KW-0812">Transmembrane</keyword>
<keyword evidence="3" id="KW-0645">Protease</keyword>
<comment type="similarity">
    <text evidence="2 7">Belongs to the peptidase M14 family.</text>
</comment>
<comment type="caution">
    <text evidence="7">Lacks conserved residue(s) required for the propagation of feature annotation.</text>
</comment>
<keyword evidence="8" id="KW-0472">Membrane</keyword>
<dbReference type="AlphaFoldDB" id="A0AA38M835"/>
<feature type="transmembrane region" description="Helical" evidence="8">
    <location>
        <begin position="12"/>
        <end position="32"/>
    </location>
</feature>
<proteinExistence type="inferred from homology"/>
<organism evidence="10 11">
    <name type="scientific">Zophobas morio</name>
    <dbReference type="NCBI Taxonomy" id="2755281"/>
    <lineage>
        <taxon>Eukaryota</taxon>
        <taxon>Metazoa</taxon>
        <taxon>Ecdysozoa</taxon>
        <taxon>Arthropoda</taxon>
        <taxon>Hexapoda</taxon>
        <taxon>Insecta</taxon>
        <taxon>Pterygota</taxon>
        <taxon>Neoptera</taxon>
        <taxon>Endopterygota</taxon>
        <taxon>Coleoptera</taxon>
        <taxon>Polyphaga</taxon>
        <taxon>Cucujiformia</taxon>
        <taxon>Tenebrionidae</taxon>
        <taxon>Zophobas</taxon>
    </lineage>
</organism>
<sequence length="333" mass="38164">MCKRTEKCFYTILIITLIILAVLVPIMVIQIGRSISSKHTYLSPYNETEDSESEDAANEKYYTPSELSKFLKQFANQRSFLFTTNEIGRSKKGHPIDEVVLKQLGSKEPIVLTVSGLLASDWLSIFTTIELMNKFFADVRQTNHLLKKYCFHFLPLLDPDGYEFSQSLPIYSNWNKSFEQFKDNEPSGDDILNGFGSDTADNKVIKTFKNYFSKNKNNIKAVFFLFSPQEVNFTSGFFTVSHEPGNDTADESRLDSLGVNIDKERDSFFKYLDLDEIPPNRIDAYVLKEKPKIAVVNFMTNFRPTSPELLEPKSKKLANEIHFVMVKAVKAMQ</sequence>
<dbReference type="GO" id="GO:0008270">
    <property type="term" value="F:zinc ion binding"/>
    <property type="evidence" value="ECO:0007669"/>
    <property type="project" value="InterPro"/>
</dbReference>
<dbReference type="GO" id="GO:0004181">
    <property type="term" value="F:metallocarboxypeptidase activity"/>
    <property type="evidence" value="ECO:0007669"/>
    <property type="project" value="InterPro"/>
</dbReference>
<keyword evidence="4" id="KW-0378">Hydrolase</keyword>
<keyword evidence="8" id="KW-1133">Transmembrane helix</keyword>
<evidence type="ECO:0000313" key="11">
    <source>
        <dbReference type="Proteomes" id="UP001168821"/>
    </source>
</evidence>